<dbReference type="InterPro" id="IPR011101">
    <property type="entry name" value="DUF5131"/>
</dbReference>
<proteinExistence type="predicted"/>
<dbReference type="Proteomes" id="UP000824031">
    <property type="component" value="Unassembled WGS sequence"/>
</dbReference>
<dbReference type="EMBL" id="DXBO01000059">
    <property type="protein sequence ID" value="HIZ47955.1"/>
    <property type="molecule type" value="Genomic_DNA"/>
</dbReference>
<organism evidence="1 2">
    <name type="scientific">Candidatus Gemmiger excrementavium</name>
    <dbReference type="NCBI Taxonomy" id="2838608"/>
    <lineage>
        <taxon>Bacteria</taxon>
        <taxon>Bacillati</taxon>
        <taxon>Bacillota</taxon>
        <taxon>Clostridia</taxon>
        <taxon>Eubacteriales</taxon>
        <taxon>Gemmiger</taxon>
    </lineage>
</organism>
<reference evidence="1" key="2">
    <citation type="submission" date="2021-04" db="EMBL/GenBank/DDBJ databases">
        <authorList>
            <person name="Gilroy R."/>
        </authorList>
    </citation>
    <scope>NUCLEOTIDE SEQUENCE</scope>
    <source>
        <strain evidence="1">3436</strain>
    </source>
</reference>
<dbReference type="AlphaFoldDB" id="A0A9D2F2H0"/>
<dbReference type="Pfam" id="PF07505">
    <property type="entry name" value="DUF5131"/>
    <property type="match status" value="1"/>
</dbReference>
<dbReference type="NCBIfam" id="TIGR04471">
    <property type="entry name" value="rSAM_mob_pairA"/>
    <property type="match status" value="1"/>
</dbReference>
<gene>
    <name evidence="1" type="ORF">H9810_04470</name>
</gene>
<sequence>MAVCIKDLIQNRNLVIGCPIGCSYCYARNNVRRFHMIDDFEKPEFFPNKLRLMDNPCPHNFLLTGMSDFAFWKPEWRDEVFDKMARNPQHQYIFLTKRPEAISFSTPLDNAWFGVTVTSSKEKGRIQAMKEHIHGGHYQVSFEPMFDDVGAVDFSGIEWIVIGTETGRRKGKSVSKPEWVWNLTDQAHALGIPVFMKEDLLPIMGKEQMVQELPLAFQRVLEQQAAYQK</sequence>
<reference evidence="1" key="1">
    <citation type="journal article" date="2021" name="PeerJ">
        <title>Extensive microbial diversity within the chicken gut microbiome revealed by metagenomics and culture.</title>
        <authorList>
            <person name="Gilroy R."/>
            <person name="Ravi A."/>
            <person name="Getino M."/>
            <person name="Pursley I."/>
            <person name="Horton D.L."/>
            <person name="Alikhan N.F."/>
            <person name="Baker D."/>
            <person name="Gharbi K."/>
            <person name="Hall N."/>
            <person name="Watson M."/>
            <person name="Adriaenssens E.M."/>
            <person name="Foster-Nyarko E."/>
            <person name="Jarju S."/>
            <person name="Secka A."/>
            <person name="Antonio M."/>
            <person name="Oren A."/>
            <person name="Chaudhuri R.R."/>
            <person name="La Ragione R."/>
            <person name="Hildebrand F."/>
            <person name="Pallen M.J."/>
        </authorList>
    </citation>
    <scope>NUCLEOTIDE SEQUENCE</scope>
    <source>
        <strain evidence="1">3436</strain>
    </source>
</reference>
<protein>
    <submittedName>
        <fullName evidence="1">Radical SAM mobile pair protein A</fullName>
    </submittedName>
</protein>
<comment type="caution">
    <text evidence="1">The sequence shown here is derived from an EMBL/GenBank/DDBJ whole genome shotgun (WGS) entry which is preliminary data.</text>
</comment>
<name>A0A9D2F2H0_9FIRM</name>
<evidence type="ECO:0000313" key="1">
    <source>
        <dbReference type="EMBL" id="HIZ47955.1"/>
    </source>
</evidence>
<dbReference type="InterPro" id="IPR031010">
    <property type="entry name" value="rSAM_mob_pairA"/>
</dbReference>
<accession>A0A9D2F2H0</accession>
<evidence type="ECO:0000313" key="2">
    <source>
        <dbReference type="Proteomes" id="UP000824031"/>
    </source>
</evidence>